<sequence length="134" mass="14897">MPSDTFRLESFRQWKPFQNKSQPPRESLDVCHYPSLVSITATSTSSNSRGSPRYPNVHSHTSERHPLPPRPPVEVCLNDSLPQEISTQHQPTVVNQTSCLDLGVEALDFEDTPHLQDLSSPGDEAHPLICDSLG</sequence>
<organism evidence="3 4">
    <name type="scientific">Penicillium alfredii</name>
    <dbReference type="NCBI Taxonomy" id="1506179"/>
    <lineage>
        <taxon>Eukaryota</taxon>
        <taxon>Fungi</taxon>
        <taxon>Dikarya</taxon>
        <taxon>Ascomycota</taxon>
        <taxon>Pezizomycotina</taxon>
        <taxon>Eurotiomycetes</taxon>
        <taxon>Eurotiomycetidae</taxon>
        <taxon>Eurotiales</taxon>
        <taxon>Aspergillaceae</taxon>
        <taxon>Penicillium</taxon>
    </lineage>
</organism>
<proteinExistence type="predicted"/>
<evidence type="ECO:0000313" key="3">
    <source>
        <dbReference type="EMBL" id="KAJ5111947.1"/>
    </source>
</evidence>
<evidence type="ECO:0000313" key="4">
    <source>
        <dbReference type="Proteomes" id="UP001141434"/>
    </source>
</evidence>
<dbReference type="AlphaFoldDB" id="A0A9W9KNF9"/>
<dbReference type="GeneID" id="81391327"/>
<gene>
    <name evidence="3" type="ORF">NUU61_001577</name>
    <name evidence="2" type="ORF">NUU61_001625</name>
</gene>
<dbReference type="EMBL" id="JAPMSZ010000002">
    <property type="protein sequence ID" value="KAJ5111947.1"/>
    <property type="molecule type" value="Genomic_DNA"/>
</dbReference>
<name>A0A9W9KNF9_9EURO</name>
<evidence type="ECO:0000256" key="1">
    <source>
        <dbReference type="SAM" id="MobiDB-lite"/>
    </source>
</evidence>
<comment type="caution">
    <text evidence="3">The sequence shown here is derived from an EMBL/GenBank/DDBJ whole genome shotgun (WGS) entry which is preliminary data.</text>
</comment>
<accession>A0A9W9KNF9</accession>
<feature type="compositionally biased region" description="Polar residues" evidence="1">
    <location>
        <begin position="41"/>
        <end position="50"/>
    </location>
</feature>
<keyword evidence="4" id="KW-1185">Reference proteome</keyword>
<evidence type="ECO:0000313" key="2">
    <source>
        <dbReference type="EMBL" id="KAJ5110368.1"/>
    </source>
</evidence>
<feature type="region of interest" description="Disordered" evidence="1">
    <location>
        <begin position="115"/>
        <end position="134"/>
    </location>
</feature>
<feature type="region of interest" description="Disordered" evidence="1">
    <location>
        <begin position="41"/>
        <end position="72"/>
    </location>
</feature>
<reference evidence="3" key="1">
    <citation type="submission" date="2022-11" db="EMBL/GenBank/DDBJ databases">
        <authorList>
            <person name="Petersen C."/>
        </authorList>
    </citation>
    <scope>NUCLEOTIDE SEQUENCE</scope>
    <source>
        <strain evidence="3">IBT 34128</strain>
    </source>
</reference>
<protein>
    <submittedName>
        <fullName evidence="3">Uncharacterized protein</fullName>
    </submittedName>
</protein>
<reference evidence="3" key="2">
    <citation type="journal article" date="2023" name="IMA Fungus">
        <title>Comparative genomic study of the Penicillium genus elucidates a diverse pangenome and 15 lateral gene transfer events.</title>
        <authorList>
            <person name="Petersen C."/>
            <person name="Sorensen T."/>
            <person name="Nielsen M.R."/>
            <person name="Sondergaard T.E."/>
            <person name="Sorensen J.L."/>
            <person name="Fitzpatrick D.A."/>
            <person name="Frisvad J.C."/>
            <person name="Nielsen K.L."/>
        </authorList>
    </citation>
    <scope>NUCLEOTIDE SEQUENCE</scope>
    <source>
        <strain evidence="3">IBT 34128</strain>
    </source>
</reference>
<dbReference type="RefSeq" id="XP_056515426.1">
    <property type="nucleotide sequence ID" value="XM_056652159.1"/>
</dbReference>
<dbReference type="EMBL" id="JAPMSZ010000003">
    <property type="protein sequence ID" value="KAJ5110368.1"/>
    <property type="molecule type" value="Genomic_DNA"/>
</dbReference>
<dbReference type="Proteomes" id="UP001141434">
    <property type="component" value="Unassembled WGS sequence"/>
</dbReference>
<dbReference type="OrthoDB" id="2143914at2759"/>